<dbReference type="InterPro" id="IPR018707">
    <property type="entry name" value="LpxR"/>
</dbReference>
<dbReference type="Gene3D" id="2.40.128.140">
    <property type="entry name" value="Outer membrane protein"/>
    <property type="match status" value="1"/>
</dbReference>
<proteinExistence type="predicted"/>
<evidence type="ECO:0000313" key="1">
    <source>
        <dbReference type="EMBL" id="EEW05805.1"/>
    </source>
</evidence>
<dbReference type="Pfam" id="PF09982">
    <property type="entry name" value="LpxR"/>
    <property type="match status" value="1"/>
</dbReference>
<gene>
    <name evidence="1" type="ORF">VMB_29240</name>
</gene>
<dbReference type="InterPro" id="IPR037107">
    <property type="entry name" value="Put_OMP_sf"/>
</dbReference>
<organism evidence="1 2">
    <name type="scientific">Vibrio mimicus VM603</name>
    <dbReference type="NCBI Taxonomy" id="671074"/>
    <lineage>
        <taxon>Bacteria</taxon>
        <taxon>Pseudomonadati</taxon>
        <taxon>Pseudomonadota</taxon>
        <taxon>Gammaproteobacteria</taxon>
        <taxon>Vibrionales</taxon>
        <taxon>Vibrionaceae</taxon>
        <taxon>Vibrio</taxon>
    </lineage>
</organism>
<dbReference type="Proteomes" id="UP000004827">
    <property type="component" value="Unassembled WGS sequence"/>
</dbReference>
<evidence type="ECO:0008006" key="3">
    <source>
        <dbReference type="Google" id="ProtNLM"/>
    </source>
</evidence>
<protein>
    <recommendedName>
        <fullName evidence="3">Exonuclease</fullName>
    </recommendedName>
</protein>
<evidence type="ECO:0000313" key="2">
    <source>
        <dbReference type="Proteomes" id="UP000004827"/>
    </source>
</evidence>
<dbReference type="AlphaFoldDB" id="D2YHC7"/>
<sequence>MCSSLLGLFSAIAHDPRVFLLYLQDIVHKTMKSIRYLPLLFISTYVAAAQTPTFTLSIDNDGVFGVDQNYTNGLFLSYTSGGITPYWLFQPLSLSVWGAPSLDKWEFTLGHKMWTPSDIELTAPQPNERPYAGYLHTEFNYISLNPQQSQRFNLTLGMTGDSALSEEAQKIVHSITKSDEPNGWAYQVEDQFVGSLGYRSHFNWGRYQAIGGTALELANISEVNIGNFRSDLSSGLMLRWGTDLENNFGAAQISVENPFTPGMIGASNQGWFVFTGIEGRYRFNDVTIEGDRPLNGLEHPAEYYQVHVEPWQATAVVGLALYARSFGASLTLTANTSEFKENKESFSSTGNVSLYAFF</sequence>
<reference evidence="1 2" key="1">
    <citation type="journal article" date="2009" name="BMC Evol. Biol.">
        <title>Genomic taxonomy of Vibrios.</title>
        <authorList>
            <person name="Thompson C.C."/>
            <person name="Vicente A.C."/>
            <person name="Souza R.C."/>
            <person name="Vasconcelos A.T."/>
            <person name="Vesth T."/>
            <person name="Alves N.Jr."/>
            <person name="Ussery D.W."/>
            <person name="Iida T."/>
            <person name="Thompson F.L."/>
        </authorList>
    </citation>
    <scope>NUCLEOTIDE SEQUENCE [LARGE SCALE GENOMIC DNA]</scope>
    <source>
        <strain evidence="1 2">VM603</strain>
    </source>
</reference>
<dbReference type="EMBL" id="ACYU01000160">
    <property type="protein sequence ID" value="EEW05805.1"/>
    <property type="molecule type" value="Genomic_DNA"/>
</dbReference>
<comment type="caution">
    <text evidence="1">The sequence shown here is derived from an EMBL/GenBank/DDBJ whole genome shotgun (WGS) entry which is preliminary data.</text>
</comment>
<name>D2YHC7_VIBMI</name>
<accession>D2YHC7</accession>